<evidence type="ECO:0000259" key="8">
    <source>
        <dbReference type="SMART" id="SM00778"/>
    </source>
</evidence>
<feature type="domain" description="DNA primase/helicase Gp4 N-terminal Bacteriophage T7-like" evidence="8">
    <location>
        <begin position="34"/>
        <end position="69"/>
    </location>
</feature>
<reference evidence="9 10" key="1">
    <citation type="journal article" date="2017" name="Int. J. Syst. Evol. Microbiol.">
        <title>Rouxiella badensis sp. nov. and Rouxiella silvae sp. nov. isolated from peat bog soil in Germany and emendation of the genus description.</title>
        <authorList>
            <person name="Le Fleche-Mateos A."/>
            <person name="Kugler J.H."/>
            <person name="Hansen S.H."/>
            <person name="Syldatk C."/>
            <person name="Hausmann R."/>
            <person name="Lomprez F."/>
            <person name="Vandenbogaert M."/>
            <person name="Manuguerra J.C."/>
            <person name="Grimont P.A."/>
        </authorList>
    </citation>
    <scope>NUCLEOTIDE SEQUENCE [LARGE SCALE GENOMIC DNA]</scope>
    <source>
        <strain evidence="9 10">DSM 100043</strain>
    </source>
</reference>
<dbReference type="Pfam" id="PF06048">
    <property type="entry name" value="DUF927"/>
    <property type="match status" value="1"/>
</dbReference>
<dbReference type="GO" id="GO:1990077">
    <property type="term" value="C:primosome complex"/>
    <property type="evidence" value="ECO:0007669"/>
    <property type="project" value="UniProtKB-KW"/>
</dbReference>
<comment type="caution">
    <text evidence="9">The sequence shown here is derived from an EMBL/GenBank/DDBJ whole genome shotgun (WGS) entry which is preliminary data.</text>
</comment>
<dbReference type="SMART" id="SM00778">
    <property type="entry name" value="Prim_Zn_Ribbon"/>
    <property type="match status" value="1"/>
</dbReference>
<gene>
    <name evidence="9" type="ORF">BS640_13680</name>
</gene>
<keyword evidence="4" id="KW-0548">Nucleotidyltransferase</keyword>
<dbReference type="GO" id="GO:0000428">
    <property type="term" value="C:DNA-directed RNA polymerase complex"/>
    <property type="evidence" value="ECO:0007669"/>
    <property type="project" value="UniProtKB-KW"/>
</dbReference>
<evidence type="ECO:0000256" key="1">
    <source>
        <dbReference type="ARBA" id="ARBA00022478"/>
    </source>
</evidence>
<dbReference type="GO" id="GO:0008270">
    <property type="term" value="F:zinc ion binding"/>
    <property type="evidence" value="ECO:0007669"/>
    <property type="project" value="InterPro"/>
</dbReference>
<dbReference type="InterPro" id="IPR009270">
    <property type="entry name" value="DUF927"/>
</dbReference>
<keyword evidence="10" id="KW-1185">Reference proteome</keyword>
<dbReference type="InterPro" id="IPR036977">
    <property type="entry name" value="DNA_primase_Znf_CHC2"/>
</dbReference>
<dbReference type="GO" id="GO:0006269">
    <property type="term" value="P:DNA replication, synthesis of primer"/>
    <property type="evidence" value="ECO:0007669"/>
    <property type="project" value="UniProtKB-KW"/>
</dbReference>
<protein>
    <submittedName>
        <fullName evidence="9">DNA primase</fullName>
    </submittedName>
</protein>
<evidence type="ECO:0000256" key="3">
    <source>
        <dbReference type="ARBA" id="ARBA00022679"/>
    </source>
</evidence>
<keyword evidence="5" id="KW-0235">DNA replication</keyword>
<keyword evidence="2" id="KW-0639">Primosome</keyword>
<dbReference type="GO" id="GO:0003677">
    <property type="term" value="F:DNA binding"/>
    <property type="evidence" value="ECO:0007669"/>
    <property type="project" value="InterPro"/>
</dbReference>
<accession>A0A1X0WDI7</accession>
<dbReference type="InterPro" id="IPR006171">
    <property type="entry name" value="TOPRIM_dom"/>
</dbReference>
<keyword evidence="1" id="KW-0240">DNA-directed RNA polymerase</keyword>
<dbReference type="Proteomes" id="UP000192536">
    <property type="component" value="Unassembled WGS sequence"/>
</dbReference>
<keyword evidence="3" id="KW-0808">Transferase</keyword>
<dbReference type="Gene3D" id="3.90.580.10">
    <property type="entry name" value="Zinc finger, CHC2-type domain"/>
    <property type="match status" value="1"/>
</dbReference>
<dbReference type="EMBL" id="MRWE01000022">
    <property type="protein sequence ID" value="ORJ24856.1"/>
    <property type="molecule type" value="Genomic_DNA"/>
</dbReference>
<dbReference type="Pfam" id="PF08273">
    <property type="entry name" value="Zn_Ribbon_Prim"/>
    <property type="match status" value="1"/>
</dbReference>
<name>A0A1X0WDI7_9GAMM</name>
<evidence type="ECO:0000313" key="9">
    <source>
        <dbReference type="EMBL" id="ORJ24856.1"/>
    </source>
</evidence>
<dbReference type="GO" id="GO:0004386">
    <property type="term" value="F:helicase activity"/>
    <property type="evidence" value="ECO:0007669"/>
    <property type="project" value="InterPro"/>
</dbReference>
<evidence type="ECO:0000256" key="2">
    <source>
        <dbReference type="ARBA" id="ARBA00022515"/>
    </source>
</evidence>
<evidence type="ECO:0000256" key="4">
    <source>
        <dbReference type="ARBA" id="ARBA00022695"/>
    </source>
</evidence>
<evidence type="ECO:0000256" key="5">
    <source>
        <dbReference type="ARBA" id="ARBA00022705"/>
    </source>
</evidence>
<proteinExistence type="predicted"/>
<dbReference type="AlphaFoldDB" id="A0A1X0WDI7"/>
<evidence type="ECO:0000313" key="10">
    <source>
        <dbReference type="Proteomes" id="UP000192536"/>
    </source>
</evidence>
<dbReference type="InterPro" id="IPR013237">
    <property type="entry name" value="Phage_T7_Gp4_N"/>
</dbReference>
<dbReference type="InterPro" id="IPR034154">
    <property type="entry name" value="TOPRIM_DnaG/twinkle"/>
</dbReference>
<dbReference type="STRING" id="1646377.BS640_13680"/>
<dbReference type="GO" id="GO:0016779">
    <property type="term" value="F:nucleotidyltransferase activity"/>
    <property type="evidence" value="ECO:0007669"/>
    <property type="project" value="UniProtKB-KW"/>
</dbReference>
<organism evidence="9 10">
    <name type="scientific">Rouxiella badensis</name>
    <dbReference type="NCBI Taxonomy" id="1646377"/>
    <lineage>
        <taxon>Bacteria</taxon>
        <taxon>Pseudomonadati</taxon>
        <taxon>Pseudomonadota</taxon>
        <taxon>Gammaproteobacteria</taxon>
        <taxon>Enterobacterales</taxon>
        <taxon>Yersiniaceae</taxon>
        <taxon>Rouxiella</taxon>
    </lineage>
</organism>
<sequence length="922" mass="99554">MRNIDLIREVTVAAAGRWPDVLSLAGITVPKSARQHAACPACGGNDRFRFDDNGRGSHFCNQCGAGDGLDLVKKVNHCDTTEAAQILAGVMGIDYRAIEINPEAASQRREQLVTERQQREQERHQQSVADDARRRQTFQHKYQALAVQAQPGESAYLTAKGLTGFPFPIMDDGALLLTLVNESGTIAAAQTITANGVKNLVFGSAKHGAYHAVNAPEHPQGIIITEGLATALTLSLMRPDALTVAAIDAGNQLPVAELMRRRHPDVGIIIAADNDWHYPGELDKRGKPKVNTGRIQAEKAALSVAGGVSLPPTEHKADWDDYRQHNGVQAAARAFHDSIYQPQGTNVKPQLQAIDGGKKPGQKDDLLKPRVESRKDGVFWVSPKVDKETGDVINNESWLSSPLAVVGIGEDDSERYLVLSWKPEGNQRNRIEAVPMRDIGEREGWAKLRAGGLSITAKSSLRAILADHLQLSGNREMWAIAGATGWQCGAYIMSDGEVIGEPLTPVLFNGRSAAAKGYTVKGTADSWRESVARLAQGNPSMMLGIACALAAPLIGIAGAEGFGVHLFGGSSAGKTTTGNAASTVYGEPDALKLTWYSTALGLVNEAAAHNDGFMPLDEIGQGSNRRAVADAAYALFNGVGKIQGAKEGGNRDVKRWRAMAFSTGEIDMESYIRADGGKVNAGQLVRLLNVPISKAMVFHGLPDGKSHADAMRDASKSNYGAVGREWIKQLASQKEASAEAVRVAERRWLGLLPEEASEQVRRVASRFAVLEGALILSLQLTGWDAQECRDALQHSFNAWVNEFGMGNRESKAWVEQTESFLQRFGYSRYLPHPNADPRDLPIKDLAGYRVKKPDGETLVFHTFPAVFNDEIATGANAAAFAQVLADAGMLDKPAKGVTRKTLRIDGKQPRFVVLMLPEDGED</sequence>
<dbReference type="CDD" id="cd01029">
    <property type="entry name" value="TOPRIM_primases"/>
    <property type="match status" value="1"/>
</dbReference>
<dbReference type="SUPFAM" id="SSF57783">
    <property type="entry name" value="Zinc beta-ribbon"/>
    <property type="match status" value="1"/>
</dbReference>
<keyword evidence="6" id="KW-0804">Transcription</keyword>
<evidence type="ECO:0000256" key="6">
    <source>
        <dbReference type="ARBA" id="ARBA00023163"/>
    </source>
</evidence>
<dbReference type="Pfam" id="PF13362">
    <property type="entry name" value="Toprim_3"/>
    <property type="match status" value="1"/>
</dbReference>
<dbReference type="RefSeq" id="WP_084912761.1">
    <property type="nucleotide sequence ID" value="NZ_MRWE01000022.1"/>
</dbReference>
<evidence type="ECO:0000256" key="7">
    <source>
        <dbReference type="SAM" id="MobiDB-lite"/>
    </source>
</evidence>
<feature type="region of interest" description="Disordered" evidence="7">
    <location>
        <begin position="108"/>
        <end position="131"/>
    </location>
</feature>